<reference evidence="3" key="1">
    <citation type="submission" date="2023-07" db="EMBL/GenBank/DDBJ databases">
        <title>30 novel species of actinomycetes from the DSMZ collection.</title>
        <authorList>
            <person name="Nouioui I."/>
        </authorList>
    </citation>
    <scope>NUCLEOTIDE SEQUENCE [LARGE SCALE GENOMIC DNA]</scope>
    <source>
        <strain evidence="3">DSM 41921</strain>
    </source>
</reference>
<feature type="transmembrane region" description="Helical" evidence="1">
    <location>
        <begin position="33"/>
        <end position="49"/>
    </location>
</feature>
<evidence type="ECO:0000313" key="3">
    <source>
        <dbReference type="Proteomes" id="UP001183586"/>
    </source>
</evidence>
<name>A0ABU2P1K9_9ACTN</name>
<sequence>MLIIAWSGLGWLTFPILVIGTVIGALAVPDPNWGPLIGGSTACLVLWFWGRKLNRYGRDHTMWAVPMHWWGASLLAFGWATVLLAVLYAA</sequence>
<proteinExistence type="predicted"/>
<keyword evidence="1" id="KW-0812">Transmembrane</keyword>
<keyword evidence="1" id="KW-0472">Membrane</keyword>
<evidence type="ECO:0000313" key="2">
    <source>
        <dbReference type="EMBL" id="MDT0385990.1"/>
    </source>
</evidence>
<organism evidence="2 3">
    <name type="scientific">Streptomyces dubilierae</name>
    <dbReference type="NCBI Taxonomy" id="3075533"/>
    <lineage>
        <taxon>Bacteria</taxon>
        <taxon>Bacillati</taxon>
        <taxon>Actinomycetota</taxon>
        <taxon>Actinomycetes</taxon>
        <taxon>Kitasatosporales</taxon>
        <taxon>Streptomycetaceae</taxon>
        <taxon>Streptomyces</taxon>
    </lineage>
</organism>
<dbReference type="Proteomes" id="UP001183586">
    <property type="component" value="Unassembled WGS sequence"/>
</dbReference>
<gene>
    <name evidence="2" type="ORF">RM641_00930</name>
</gene>
<comment type="caution">
    <text evidence="2">The sequence shown here is derived from an EMBL/GenBank/DDBJ whole genome shotgun (WGS) entry which is preliminary data.</text>
</comment>
<dbReference type="EMBL" id="JAVREU010000001">
    <property type="protein sequence ID" value="MDT0385990.1"/>
    <property type="molecule type" value="Genomic_DNA"/>
</dbReference>
<dbReference type="RefSeq" id="WP_311678160.1">
    <property type="nucleotide sequence ID" value="NZ_JAVREU010000001.1"/>
</dbReference>
<evidence type="ECO:0008006" key="4">
    <source>
        <dbReference type="Google" id="ProtNLM"/>
    </source>
</evidence>
<evidence type="ECO:0000256" key="1">
    <source>
        <dbReference type="SAM" id="Phobius"/>
    </source>
</evidence>
<accession>A0ABU2P1K9</accession>
<feature type="transmembrane region" description="Helical" evidence="1">
    <location>
        <begin position="69"/>
        <end position="89"/>
    </location>
</feature>
<keyword evidence="1" id="KW-1133">Transmembrane helix</keyword>
<feature type="transmembrane region" description="Helical" evidence="1">
    <location>
        <begin position="9"/>
        <end position="27"/>
    </location>
</feature>
<protein>
    <recommendedName>
        <fullName evidence="4">Integral membrane protein</fullName>
    </recommendedName>
</protein>
<keyword evidence="3" id="KW-1185">Reference proteome</keyword>